<feature type="region of interest" description="Disordered" evidence="1">
    <location>
        <begin position="67"/>
        <end position="92"/>
    </location>
</feature>
<dbReference type="InterPro" id="IPR005031">
    <property type="entry name" value="COQ10_START"/>
</dbReference>
<dbReference type="Proteomes" id="UP000218083">
    <property type="component" value="Unassembled WGS sequence"/>
</dbReference>
<evidence type="ECO:0000256" key="1">
    <source>
        <dbReference type="SAM" id="MobiDB-lite"/>
    </source>
</evidence>
<comment type="caution">
    <text evidence="3">The sequence shown here is derived from an EMBL/GenBank/DDBJ whole genome shotgun (WGS) entry which is preliminary data.</text>
</comment>
<feature type="compositionally biased region" description="Basic and acidic residues" evidence="1">
    <location>
        <begin position="79"/>
        <end position="92"/>
    </location>
</feature>
<evidence type="ECO:0000313" key="4">
    <source>
        <dbReference type="Proteomes" id="UP000218083"/>
    </source>
</evidence>
<dbReference type="Pfam" id="PF03364">
    <property type="entry name" value="Polyketide_cyc"/>
    <property type="match status" value="1"/>
</dbReference>
<dbReference type="InterPro" id="IPR023393">
    <property type="entry name" value="START-like_dom_sf"/>
</dbReference>
<protein>
    <submittedName>
        <fullName evidence="3">Cyclase</fullName>
    </submittedName>
</protein>
<dbReference type="RefSeq" id="WP_095635735.1">
    <property type="nucleotide sequence ID" value="NZ_NSKC01000002.1"/>
</dbReference>
<dbReference type="Gene3D" id="3.30.530.20">
    <property type="match status" value="1"/>
</dbReference>
<keyword evidence="4" id="KW-1185">Reference proteome</keyword>
<proteinExistence type="predicted"/>
<feature type="domain" description="Coenzyme Q-binding protein COQ10 START" evidence="2">
    <location>
        <begin position="10"/>
        <end position="146"/>
    </location>
</feature>
<name>A0A2A2FIF4_9EURY</name>
<organism evidence="3 4">
    <name type="scientific">Halorubrum salipaludis</name>
    <dbReference type="NCBI Taxonomy" id="2032630"/>
    <lineage>
        <taxon>Archaea</taxon>
        <taxon>Methanobacteriati</taxon>
        <taxon>Methanobacteriota</taxon>
        <taxon>Stenosarchaea group</taxon>
        <taxon>Halobacteria</taxon>
        <taxon>Halobacteriales</taxon>
        <taxon>Haloferacaceae</taxon>
        <taxon>Halorubrum</taxon>
    </lineage>
</organism>
<dbReference type="SUPFAM" id="SSF55961">
    <property type="entry name" value="Bet v1-like"/>
    <property type="match status" value="1"/>
</dbReference>
<dbReference type="CDD" id="cd07820">
    <property type="entry name" value="SRPBCC_3"/>
    <property type="match status" value="1"/>
</dbReference>
<gene>
    <name evidence="3" type="ORF">CK500_02750</name>
</gene>
<evidence type="ECO:0000259" key="2">
    <source>
        <dbReference type="Pfam" id="PF03364"/>
    </source>
</evidence>
<accession>A0A2A2FIF4</accession>
<evidence type="ECO:0000313" key="3">
    <source>
        <dbReference type="EMBL" id="PAU84457.1"/>
    </source>
</evidence>
<dbReference type="OrthoDB" id="10357at2157"/>
<dbReference type="EMBL" id="NSKC01000002">
    <property type="protein sequence ID" value="PAU84457.1"/>
    <property type="molecule type" value="Genomic_DNA"/>
</dbReference>
<dbReference type="AlphaFoldDB" id="A0A2A2FIF4"/>
<sequence>MPTYRRTTRVPAPIDEVWAFHSTIDGLRELTPEWMHLRITGVTGPDGAPDPDVLVEGSEIGMSIRPFGVGPRQRWTSRITEREPGDGEDPGDRAHFVDEMSGGPFRKWEHTHAFYADGDETLLVDTVSYRLPFGPLGDAAGPFAKVGFEGMFRDRHRRTVARFEP</sequence>
<reference evidence="3 4" key="1">
    <citation type="submission" date="2017-08" db="EMBL/GenBank/DDBJ databases">
        <title>The strain WRN001 was isolated from Binhai saline alkaline soil, Tianjin, China.</title>
        <authorList>
            <person name="Liu D."/>
            <person name="Zhang G."/>
        </authorList>
    </citation>
    <scope>NUCLEOTIDE SEQUENCE [LARGE SCALE GENOMIC DNA]</scope>
    <source>
        <strain evidence="3 4">WN019</strain>
    </source>
</reference>